<dbReference type="Pfam" id="PF07455">
    <property type="entry name" value="Psu"/>
    <property type="match status" value="1"/>
</dbReference>
<comment type="caution">
    <text evidence="2">The sequence shown here is derived from an EMBL/GenBank/DDBJ whole genome shotgun (WGS) entry which is preliminary data.</text>
</comment>
<sequence>MTGPTLQNAFEACQTNKAAWMNRKAELAATELEYRDLLLDDATGSHRLQTLRELIDIKKWEINQAAGRYIRSHEEVQCISIRNRLHDFMQQNGAELATALAPELMGIKNQPAMIKNRALDRSMAYLREALSVWLTAGNDINYSAQDSDILTAIGYRPDAPSRDDNRETFTPAQNMIYARRRTELAAQ</sequence>
<protein>
    <submittedName>
        <fullName evidence="2">Phage polarity suppression protein</fullName>
    </submittedName>
</protein>
<evidence type="ECO:0000313" key="1">
    <source>
        <dbReference type="EMBL" id="RIP30883.1"/>
    </source>
</evidence>
<dbReference type="AlphaFoldDB" id="A0A232SNK9"/>
<dbReference type="InterPro" id="IPR010006">
    <property type="entry name" value="Phage_P4_Psu"/>
</dbReference>
<evidence type="ECO:0000313" key="2">
    <source>
        <dbReference type="EMBL" id="RXL21818.1"/>
    </source>
</evidence>
<dbReference type="EMBL" id="QWJL01000004">
    <property type="protein sequence ID" value="RIP30883.1"/>
    <property type="molecule type" value="Genomic_DNA"/>
</dbReference>
<name>A0A232SNK9_SALER</name>
<reference evidence="1" key="1">
    <citation type="submission" date="2018-08" db="EMBL/GenBank/DDBJ databases">
        <title>Whole genome sequencing of Salmonella enterica serotype newport.</title>
        <authorList>
            <person name="Bell R."/>
        </authorList>
    </citation>
    <scope>NUCLEOTIDE SEQUENCE [LARGE SCALE GENOMIC DNA]</scope>
    <source>
        <strain evidence="1">CFSAN048053</strain>
    </source>
</reference>
<reference evidence="2" key="2">
    <citation type="submission" date="2019-01" db="EMBL/GenBank/DDBJ databases">
        <title>Whole genome sequencing of Salmonella enterica.</title>
        <authorList>
            <person name="Cao G."/>
        </authorList>
    </citation>
    <scope>NUCLEOTIDE SEQUENCE [LARGE SCALE GENOMIC DNA]</scope>
    <source>
        <strain evidence="2">CFSAN074594</strain>
    </source>
</reference>
<gene>
    <name evidence="1" type="ORF">A7D45_07740</name>
    <name evidence="2" type="ORF">EKD96_12475</name>
</gene>
<proteinExistence type="predicted"/>
<dbReference type="Proteomes" id="UP000839536">
    <property type="component" value="Unassembled WGS sequence"/>
</dbReference>
<dbReference type="Proteomes" id="UP000885256">
    <property type="component" value="Unassembled WGS sequence"/>
</dbReference>
<dbReference type="Gene3D" id="1.20.58.1090">
    <property type="entry name" value="Phage polarity suppression protein monomer"/>
    <property type="match status" value="1"/>
</dbReference>
<dbReference type="EMBL" id="SDIQ01000018">
    <property type="protein sequence ID" value="RXL21818.1"/>
    <property type="molecule type" value="Genomic_DNA"/>
</dbReference>
<dbReference type="RefSeq" id="WP_000147524.1">
    <property type="nucleotide sequence ID" value="NZ_NLBR02000004.1"/>
</dbReference>
<accession>A0A232SNK9</accession>
<organism evidence="2">
    <name type="scientific">Salmonella enterica</name>
    <name type="common">Salmonella choleraesuis</name>
    <dbReference type="NCBI Taxonomy" id="28901"/>
    <lineage>
        <taxon>Bacteria</taxon>
        <taxon>Pseudomonadati</taxon>
        <taxon>Pseudomonadota</taxon>
        <taxon>Gammaproteobacteria</taxon>
        <taxon>Enterobacterales</taxon>
        <taxon>Enterobacteriaceae</taxon>
        <taxon>Salmonella</taxon>
    </lineage>
</organism>